<evidence type="ECO:0000313" key="3">
    <source>
        <dbReference type="EMBL" id="NVM94033.1"/>
    </source>
</evidence>
<feature type="compositionally biased region" description="Basic residues" evidence="1">
    <location>
        <begin position="340"/>
        <end position="349"/>
    </location>
</feature>
<evidence type="ECO:0000256" key="1">
    <source>
        <dbReference type="SAM" id="MobiDB-lite"/>
    </source>
</evidence>
<feature type="compositionally biased region" description="Low complexity" evidence="1">
    <location>
        <begin position="235"/>
        <end position="245"/>
    </location>
</feature>
<dbReference type="AlphaFoldDB" id="A0A7Y7IEW7"/>
<feature type="compositionally biased region" description="Gly residues" evidence="1">
    <location>
        <begin position="358"/>
        <end position="370"/>
    </location>
</feature>
<dbReference type="RefSeq" id="WP_176633761.1">
    <property type="nucleotide sequence ID" value="NZ_JAAMFM010000003.1"/>
</dbReference>
<keyword evidence="2" id="KW-1133">Transmembrane helix</keyword>
<comment type="caution">
    <text evidence="3">The sequence shown here is derived from an EMBL/GenBank/DDBJ whole genome shotgun (WGS) entry which is preliminary data.</text>
</comment>
<evidence type="ECO:0000313" key="4">
    <source>
        <dbReference type="Proteomes" id="UP000543556"/>
    </source>
</evidence>
<feature type="compositionally biased region" description="Basic and acidic residues" evidence="1">
    <location>
        <begin position="246"/>
        <end position="257"/>
    </location>
</feature>
<evidence type="ECO:0000256" key="2">
    <source>
        <dbReference type="SAM" id="Phobius"/>
    </source>
</evidence>
<feature type="region of interest" description="Disordered" evidence="1">
    <location>
        <begin position="310"/>
        <end position="385"/>
    </location>
</feature>
<accession>A0A7Y7IEW7</accession>
<feature type="transmembrane region" description="Helical" evidence="2">
    <location>
        <begin position="173"/>
        <end position="194"/>
    </location>
</feature>
<feature type="region of interest" description="Disordered" evidence="1">
    <location>
        <begin position="429"/>
        <end position="460"/>
    </location>
</feature>
<dbReference type="EMBL" id="JAAMFM010000003">
    <property type="protein sequence ID" value="NVM94033.1"/>
    <property type="molecule type" value="Genomic_DNA"/>
</dbReference>
<dbReference type="Proteomes" id="UP000543556">
    <property type="component" value="Unassembled WGS sequence"/>
</dbReference>
<keyword evidence="2" id="KW-0472">Membrane</keyword>
<organism evidence="3 4">
    <name type="scientific">Arthrobacter wenxiniae</name>
    <dbReference type="NCBI Taxonomy" id="2713570"/>
    <lineage>
        <taxon>Bacteria</taxon>
        <taxon>Bacillati</taxon>
        <taxon>Actinomycetota</taxon>
        <taxon>Actinomycetes</taxon>
        <taxon>Micrococcales</taxon>
        <taxon>Micrococcaceae</taxon>
        <taxon>Arthrobacter</taxon>
    </lineage>
</organism>
<proteinExistence type="predicted"/>
<feature type="region of interest" description="Disordered" evidence="1">
    <location>
        <begin position="232"/>
        <end position="285"/>
    </location>
</feature>
<protein>
    <submittedName>
        <fullName evidence="3">Uncharacterized protein</fullName>
    </submittedName>
</protein>
<name>A0A7Y7IEW7_9MICC</name>
<keyword evidence="4" id="KW-1185">Reference proteome</keyword>
<reference evidence="3 4" key="1">
    <citation type="submission" date="2020-02" db="EMBL/GenBank/DDBJ databases">
        <title>Genome sequence of strain AETb3-4.</title>
        <authorList>
            <person name="Gao J."/>
            <person name="Zhang X."/>
        </authorList>
    </citation>
    <scope>NUCLEOTIDE SEQUENCE [LARGE SCALE GENOMIC DNA]</scope>
    <source>
        <strain evidence="3 4">AETb3-4</strain>
    </source>
</reference>
<keyword evidence="2" id="KW-0812">Transmembrane</keyword>
<gene>
    <name evidence="3" type="ORF">G6034_03730</name>
</gene>
<feature type="compositionally biased region" description="Low complexity" evidence="1">
    <location>
        <begin position="258"/>
        <end position="282"/>
    </location>
</feature>
<sequence length="756" mass="75760">MRSKIAIALAIVGLVVLALGIGQRTIWLPPATVTAGVEGTVAPSPLTVIGPDVLKAKDGNFTMTIKAKGPIQLAVAQQRDISGWVGDAAHTDITGVNGDFASLATRSTPGTAKVPNPAGSDMWVSEEKGTGELSYTWQAPGHGDWALLVSSDGTAPAPTDISITADNDAATPWAVPLMIIGSALLALAALLFFIAPRTPRAAVAGRRSAGRTPPDPATGAVEVEKILAARERAARANAPQPATIADARRAARRREAAARGTAGDRTAGDGARGAAGTAAPGGQQVTDHATALPGAVLGSVGSGSGGTAAIDVPATIDSPGTGTGRAQDAAGEDRTGRAKTNAKKAKKAKKDGGNDDGASGGASGGAGTPGGASAKSPGRDKPAAGKDEFLAAPAVARRQPGRGIPVKARWGAALAAVLVAGTMGPALAADPSTPAASPSASATTSATSSGPAGATATGSQSAGATAGLPVLLDSQVQRIAAAISTVVASGDNAKNAKELESRVAGMALQIRAANYKIRSKVAKQAAVDPVNSTKLLARVVTTDSAWPRPAVVVTKGDGNALPQLLTLVQASPRTNYKLVNATPLLPGQTFPAVDKEGAANVPLESGTGLQMSPKAAIAALSDRMTKSDSKWKSTFKDSVYIPSVLNTQAQVLKEAKDASYVFSHTPDVKTALAMRTADGGAMVVVGFTFGIDATSKADATLTIGADAAVFTGGTETTKGFVLSYAEPVVMYIPPADGKGQISIVSANRNLVGAKFK</sequence>